<keyword evidence="1" id="KW-0723">Serine/threonine-protein kinase</keyword>
<proteinExistence type="predicted"/>
<evidence type="ECO:0000256" key="3">
    <source>
        <dbReference type="ARBA" id="ARBA00022741"/>
    </source>
</evidence>
<dbReference type="OrthoDB" id="2156623at2759"/>
<keyword evidence="9" id="KW-1185">Reference proteome</keyword>
<organism evidence="8 9">
    <name type="scientific">Dibothriocephalus latus</name>
    <name type="common">Fish tapeworm</name>
    <name type="synonym">Diphyllobothrium latum</name>
    <dbReference type="NCBI Taxonomy" id="60516"/>
    <lineage>
        <taxon>Eukaryota</taxon>
        <taxon>Metazoa</taxon>
        <taxon>Spiralia</taxon>
        <taxon>Lophotrochozoa</taxon>
        <taxon>Platyhelminthes</taxon>
        <taxon>Cestoda</taxon>
        <taxon>Eucestoda</taxon>
        <taxon>Diphyllobothriidea</taxon>
        <taxon>Diphyllobothriidae</taxon>
        <taxon>Dibothriocephalus</taxon>
    </lineage>
</organism>
<reference evidence="8 9" key="1">
    <citation type="submission" date="2018-11" db="EMBL/GenBank/DDBJ databases">
        <authorList>
            <consortium name="Pathogen Informatics"/>
        </authorList>
    </citation>
    <scope>NUCLEOTIDE SEQUENCE [LARGE SCALE GENOMIC DNA]</scope>
</reference>
<evidence type="ECO:0000256" key="2">
    <source>
        <dbReference type="ARBA" id="ARBA00022679"/>
    </source>
</evidence>
<dbReference type="InterPro" id="IPR017441">
    <property type="entry name" value="Protein_kinase_ATP_BS"/>
</dbReference>
<dbReference type="InterPro" id="IPR011009">
    <property type="entry name" value="Kinase-like_dom_sf"/>
</dbReference>
<keyword evidence="3 6" id="KW-0547">Nucleotide-binding</keyword>
<dbReference type="AlphaFoldDB" id="A0A3P7PDR3"/>
<dbReference type="GO" id="GO:0004674">
    <property type="term" value="F:protein serine/threonine kinase activity"/>
    <property type="evidence" value="ECO:0007669"/>
    <property type="project" value="UniProtKB-KW"/>
</dbReference>
<dbReference type="PANTHER" id="PTHR24351">
    <property type="entry name" value="RIBOSOMAL PROTEIN S6 KINASE"/>
    <property type="match status" value="1"/>
</dbReference>
<evidence type="ECO:0000256" key="4">
    <source>
        <dbReference type="ARBA" id="ARBA00022777"/>
    </source>
</evidence>
<dbReference type="EMBL" id="UYRU01106963">
    <property type="protein sequence ID" value="VDN43177.1"/>
    <property type="molecule type" value="Genomic_DNA"/>
</dbReference>
<evidence type="ECO:0000256" key="1">
    <source>
        <dbReference type="ARBA" id="ARBA00022527"/>
    </source>
</evidence>
<keyword evidence="4" id="KW-0418">Kinase</keyword>
<sequence>FISLGEFADEKQENGTNYTELDIGSLAVSENKVGPGDFELISVIGQGSFGKVFLVRKINGRDAQKIYAMKVLKKAVLKLKDKMRSKMERDILVKIKHPFIVNLHYGLLPFLKAFQTEGKIYLILEFVRGGDLFTRLSKEVG</sequence>
<dbReference type="Proteomes" id="UP000281553">
    <property type="component" value="Unassembled WGS sequence"/>
</dbReference>
<keyword evidence="2" id="KW-0808">Transferase</keyword>
<feature type="non-terminal residue" evidence="8">
    <location>
        <position position="1"/>
    </location>
</feature>
<dbReference type="SUPFAM" id="SSF56112">
    <property type="entry name" value="Protein kinase-like (PK-like)"/>
    <property type="match status" value="1"/>
</dbReference>
<evidence type="ECO:0000256" key="5">
    <source>
        <dbReference type="ARBA" id="ARBA00022840"/>
    </source>
</evidence>
<accession>A0A3P7PDR3</accession>
<keyword evidence="5 6" id="KW-0067">ATP-binding</keyword>
<evidence type="ECO:0000313" key="8">
    <source>
        <dbReference type="EMBL" id="VDN43177.1"/>
    </source>
</evidence>
<dbReference type="PROSITE" id="PS50011">
    <property type="entry name" value="PROTEIN_KINASE_DOM"/>
    <property type="match status" value="1"/>
</dbReference>
<dbReference type="PROSITE" id="PS00107">
    <property type="entry name" value="PROTEIN_KINASE_ATP"/>
    <property type="match status" value="1"/>
</dbReference>
<evidence type="ECO:0000256" key="6">
    <source>
        <dbReference type="PROSITE-ProRule" id="PRU10141"/>
    </source>
</evidence>
<dbReference type="Pfam" id="PF00069">
    <property type="entry name" value="Pkinase"/>
    <property type="match status" value="1"/>
</dbReference>
<protein>
    <recommendedName>
        <fullName evidence="7">Protein kinase domain-containing protein</fullName>
    </recommendedName>
</protein>
<dbReference type="Gene3D" id="3.30.200.20">
    <property type="entry name" value="Phosphorylase Kinase, domain 1"/>
    <property type="match status" value="1"/>
</dbReference>
<evidence type="ECO:0000259" key="7">
    <source>
        <dbReference type="PROSITE" id="PS50011"/>
    </source>
</evidence>
<feature type="binding site" evidence="6">
    <location>
        <position position="70"/>
    </location>
    <ligand>
        <name>ATP</name>
        <dbReference type="ChEBI" id="CHEBI:30616"/>
    </ligand>
</feature>
<dbReference type="FunFam" id="3.30.200.20:FF:000013">
    <property type="entry name" value="Ribosomal protein S6 kinase"/>
    <property type="match status" value="1"/>
</dbReference>
<evidence type="ECO:0000313" key="9">
    <source>
        <dbReference type="Proteomes" id="UP000281553"/>
    </source>
</evidence>
<feature type="domain" description="Protein kinase" evidence="7">
    <location>
        <begin position="38"/>
        <end position="141"/>
    </location>
</feature>
<dbReference type="GO" id="GO:0005524">
    <property type="term" value="F:ATP binding"/>
    <property type="evidence" value="ECO:0007669"/>
    <property type="project" value="UniProtKB-UniRule"/>
</dbReference>
<gene>
    <name evidence="8" type="ORF">DILT_LOCUS19017</name>
</gene>
<dbReference type="InterPro" id="IPR000719">
    <property type="entry name" value="Prot_kinase_dom"/>
</dbReference>
<name>A0A3P7PDR3_DIBLA</name>